<name>F0JHD3_9BACT</name>
<dbReference type="RefSeq" id="WP_014322675.1">
    <property type="nucleotide sequence ID" value="NC_016803.1"/>
</dbReference>
<accession>F0JHD3</accession>
<proteinExistence type="inferred from homology"/>
<organism evidence="2 3">
    <name type="scientific">Pseudodesulfovibrio mercurii</name>
    <dbReference type="NCBI Taxonomy" id="641491"/>
    <lineage>
        <taxon>Bacteria</taxon>
        <taxon>Pseudomonadati</taxon>
        <taxon>Thermodesulfobacteriota</taxon>
        <taxon>Desulfovibrionia</taxon>
        <taxon>Desulfovibrionales</taxon>
        <taxon>Desulfovibrionaceae</taxon>
    </lineage>
</organism>
<comment type="similarity">
    <text evidence="1">Belongs to the UPF0047 family.</text>
</comment>
<dbReference type="PANTHER" id="PTHR30615:SF8">
    <property type="entry name" value="UPF0047 PROTEIN C4A8.02C"/>
    <property type="match status" value="1"/>
</dbReference>
<reference evidence="2 3" key="1">
    <citation type="journal article" date="2011" name="J. Bacteriol.">
        <title>Genome sequence of the mercury-methylating strain Desulfovibrio desulfuricans ND132.</title>
        <authorList>
            <person name="Brown S.D."/>
            <person name="Gilmour C.C."/>
            <person name="Kucken A.M."/>
            <person name="Wall J.D."/>
            <person name="Elias D.A."/>
            <person name="Brandt C.C."/>
            <person name="Podar M."/>
            <person name="Chertkov O."/>
            <person name="Held B."/>
            <person name="Bruce D.C."/>
            <person name="Detter J.C."/>
            <person name="Tapia R."/>
            <person name="Han C.S."/>
            <person name="Goodwin L.A."/>
            <person name="Cheng J.F."/>
            <person name="Pitluck S."/>
            <person name="Woyke T."/>
            <person name="Mikhailova N."/>
            <person name="Ivanova N.N."/>
            <person name="Han J."/>
            <person name="Lucas S."/>
            <person name="Lapidus A.L."/>
            <person name="Land M.L."/>
            <person name="Hauser L.J."/>
            <person name="Palumbo A.V."/>
        </authorList>
    </citation>
    <scope>NUCLEOTIDE SEQUENCE [LARGE SCALE GENOMIC DNA]</scope>
    <source>
        <strain evidence="2 3">ND132</strain>
    </source>
</reference>
<keyword evidence="3" id="KW-1185">Reference proteome</keyword>
<evidence type="ECO:0000313" key="3">
    <source>
        <dbReference type="Proteomes" id="UP000007845"/>
    </source>
</evidence>
<evidence type="ECO:0000313" key="2">
    <source>
        <dbReference type="EMBL" id="EGB15248.1"/>
    </source>
</evidence>
<dbReference type="EMBL" id="CP003220">
    <property type="protein sequence ID" value="EGB15248.1"/>
    <property type="molecule type" value="Genomic_DNA"/>
</dbReference>
<dbReference type="STRING" id="641491.DND132_2042"/>
<dbReference type="SUPFAM" id="SSF111038">
    <property type="entry name" value="YjbQ-like"/>
    <property type="match status" value="1"/>
</dbReference>
<dbReference type="SMR" id="F0JHD3"/>
<gene>
    <name evidence="2" type="ORF">DND132_2042</name>
</gene>
<dbReference type="OrthoDB" id="9801725at2"/>
<dbReference type="KEGG" id="ddn:DND132_2042"/>
<dbReference type="Proteomes" id="UP000007845">
    <property type="component" value="Chromosome"/>
</dbReference>
<dbReference type="PANTHER" id="PTHR30615">
    <property type="entry name" value="UNCHARACTERIZED PROTEIN YJBQ-RELATED"/>
    <property type="match status" value="1"/>
</dbReference>
<dbReference type="InterPro" id="IPR001602">
    <property type="entry name" value="UPF0047_YjbQ-like"/>
</dbReference>
<dbReference type="Gene3D" id="2.60.120.460">
    <property type="entry name" value="YjbQ-like"/>
    <property type="match status" value="1"/>
</dbReference>
<dbReference type="InterPro" id="IPR035917">
    <property type="entry name" value="YjbQ-like_sf"/>
</dbReference>
<dbReference type="NCBIfam" id="TIGR00149">
    <property type="entry name" value="TIGR00149_YjbQ"/>
    <property type="match status" value="1"/>
</dbReference>
<evidence type="ECO:0008006" key="4">
    <source>
        <dbReference type="Google" id="ProtNLM"/>
    </source>
</evidence>
<sequence>MDTLEIRTHDREELLDITPAVRRAIRENGWSDGALLLYCPHTTGAVTINEGADPDVVRDIVVNLRKLVPRQGDYRHAEGNSDAHIKSSMFGCDQLVIVEGGEVRLGTWQKIYFCEFDGPRTRKLWVKWLGA</sequence>
<dbReference type="Pfam" id="PF01894">
    <property type="entry name" value="YjbQ"/>
    <property type="match status" value="1"/>
</dbReference>
<protein>
    <recommendedName>
        <fullName evidence="4">YjbQ family protein</fullName>
    </recommendedName>
</protein>
<dbReference type="HOGENOM" id="CLU_096980_1_1_7"/>
<dbReference type="eggNOG" id="COG0432">
    <property type="taxonomic scope" value="Bacteria"/>
</dbReference>
<evidence type="ECO:0000256" key="1">
    <source>
        <dbReference type="ARBA" id="ARBA00005534"/>
    </source>
</evidence>
<dbReference type="AlphaFoldDB" id="F0JHD3"/>
<dbReference type="PIRSF" id="PIRSF004681">
    <property type="entry name" value="UCP004681"/>
    <property type="match status" value="1"/>
</dbReference>